<keyword evidence="3" id="KW-0479">Metal-binding</keyword>
<dbReference type="STRING" id="1777141.AWB80_06325"/>
<dbReference type="EMBL" id="FCOE02000031">
    <property type="protein sequence ID" value="SAK89710.1"/>
    <property type="molecule type" value="Genomic_DNA"/>
</dbReference>
<evidence type="ECO:0000256" key="2">
    <source>
        <dbReference type="ARBA" id="ARBA00022617"/>
    </source>
</evidence>
<keyword evidence="4" id="KW-0408">Iron</keyword>
<dbReference type="Gene3D" id="1.10.490.10">
    <property type="entry name" value="Globins"/>
    <property type="match status" value="1"/>
</dbReference>
<evidence type="ECO:0000313" key="6">
    <source>
        <dbReference type="EMBL" id="SAK89710.1"/>
    </source>
</evidence>
<evidence type="ECO:0000256" key="3">
    <source>
        <dbReference type="ARBA" id="ARBA00022723"/>
    </source>
</evidence>
<dbReference type="InterPro" id="IPR012292">
    <property type="entry name" value="Globin/Proto"/>
</dbReference>
<evidence type="ECO:0000313" key="7">
    <source>
        <dbReference type="Proteomes" id="UP000054911"/>
    </source>
</evidence>
<dbReference type="GO" id="GO:0046872">
    <property type="term" value="F:metal ion binding"/>
    <property type="evidence" value="ECO:0007669"/>
    <property type="project" value="UniProtKB-KW"/>
</dbReference>
<dbReference type="AlphaFoldDB" id="A0A158D5U1"/>
<keyword evidence="1" id="KW-0813">Transport</keyword>
<feature type="region of interest" description="Disordered" evidence="5">
    <location>
        <begin position="188"/>
        <end position="219"/>
    </location>
</feature>
<dbReference type="Pfam" id="PF01152">
    <property type="entry name" value="Bac_globin"/>
    <property type="match status" value="1"/>
</dbReference>
<dbReference type="SUPFAM" id="SSF46458">
    <property type="entry name" value="Globin-like"/>
    <property type="match status" value="1"/>
</dbReference>
<dbReference type="Proteomes" id="UP000054911">
    <property type="component" value="Unassembled WGS sequence"/>
</dbReference>
<keyword evidence="2" id="KW-0349">Heme</keyword>
<dbReference type="CDD" id="cd08916">
    <property type="entry name" value="TrHb3_P"/>
    <property type="match status" value="1"/>
</dbReference>
<evidence type="ECO:0000256" key="1">
    <source>
        <dbReference type="ARBA" id="ARBA00022448"/>
    </source>
</evidence>
<reference evidence="6" key="1">
    <citation type="submission" date="2016-01" db="EMBL/GenBank/DDBJ databases">
        <authorList>
            <person name="Peeters C."/>
        </authorList>
    </citation>
    <scope>NUCLEOTIDE SEQUENCE [LARGE SCALE GENOMIC DNA]</scope>
    <source>
        <strain evidence="6">LMG 29323</strain>
    </source>
</reference>
<dbReference type="InterPro" id="IPR001486">
    <property type="entry name" value="Hemoglobin_trunc"/>
</dbReference>
<proteinExistence type="predicted"/>
<accession>A0A158D5U1</accession>
<keyword evidence="7" id="KW-1185">Reference proteome</keyword>
<gene>
    <name evidence="6" type="ORF">AWB80_06325</name>
</gene>
<sequence>MAPARRSMQAAAGAAPARVSDIVRHIIAFRQQTIGWRLTFMNSELQPAADPRDREPSEANVRALVDAFYRRVDDDPLLGPIFSRALAGRWDDHLAKMTTFWSSLVLGSKQYRGNVQEAHRPIDDIEPRHFARWLSLFLNTVEARYEPAAAVQFMEPALRIAQSLQLSKFGWDYQIPVEQQELLAALKRQRTGGAPEPRFPERPDAEPFPAKFIGKSADE</sequence>
<dbReference type="GO" id="GO:0019825">
    <property type="term" value="F:oxygen binding"/>
    <property type="evidence" value="ECO:0007669"/>
    <property type="project" value="InterPro"/>
</dbReference>
<comment type="caution">
    <text evidence="6">The sequence shown here is derived from an EMBL/GenBank/DDBJ whole genome shotgun (WGS) entry which is preliminary data.</text>
</comment>
<protein>
    <submittedName>
        <fullName evidence="6">Globin</fullName>
    </submittedName>
</protein>
<evidence type="ECO:0000256" key="5">
    <source>
        <dbReference type="SAM" id="MobiDB-lite"/>
    </source>
</evidence>
<dbReference type="InterPro" id="IPR009050">
    <property type="entry name" value="Globin-like_sf"/>
</dbReference>
<organism evidence="6 7">
    <name type="scientific">Caballeronia pedi</name>
    <dbReference type="NCBI Taxonomy" id="1777141"/>
    <lineage>
        <taxon>Bacteria</taxon>
        <taxon>Pseudomonadati</taxon>
        <taxon>Pseudomonadota</taxon>
        <taxon>Betaproteobacteria</taxon>
        <taxon>Burkholderiales</taxon>
        <taxon>Burkholderiaceae</taxon>
        <taxon>Caballeronia</taxon>
    </lineage>
</organism>
<evidence type="ECO:0000256" key="4">
    <source>
        <dbReference type="ARBA" id="ARBA00023004"/>
    </source>
</evidence>
<name>A0A158D5U1_9BURK</name>
<dbReference type="GO" id="GO:0020037">
    <property type="term" value="F:heme binding"/>
    <property type="evidence" value="ECO:0007669"/>
    <property type="project" value="InterPro"/>
</dbReference>